<dbReference type="PANTHER" id="PTHR45749">
    <property type="match status" value="1"/>
</dbReference>
<reference evidence="2" key="1">
    <citation type="submission" date="2023-07" db="EMBL/GenBank/DDBJ databases">
        <title>Chromosome-level genome assembly of Artemia franciscana.</title>
        <authorList>
            <person name="Jo E."/>
        </authorList>
    </citation>
    <scope>NUCLEOTIDE SEQUENCE</scope>
    <source>
        <tissue evidence="2">Whole body</tissue>
    </source>
</reference>
<evidence type="ECO:0000313" key="2">
    <source>
        <dbReference type="EMBL" id="KAK2713096.1"/>
    </source>
</evidence>
<keyword evidence="3" id="KW-1185">Reference proteome</keyword>
<evidence type="ECO:0000313" key="3">
    <source>
        <dbReference type="Proteomes" id="UP001187531"/>
    </source>
</evidence>
<dbReference type="AlphaFoldDB" id="A0AA88L539"/>
<proteinExistence type="predicted"/>
<comment type="caution">
    <text evidence="2">The sequence shown here is derived from an EMBL/GenBank/DDBJ whole genome shotgun (WGS) entry which is preliminary data.</text>
</comment>
<dbReference type="InterPro" id="IPR025398">
    <property type="entry name" value="DUF4371"/>
</dbReference>
<evidence type="ECO:0000259" key="1">
    <source>
        <dbReference type="Pfam" id="PF14291"/>
    </source>
</evidence>
<feature type="domain" description="DUF4371" evidence="1">
    <location>
        <begin position="18"/>
        <end position="133"/>
    </location>
</feature>
<dbReference type="Proteomes" id="UP001187531">
    <property type="component" value="Unassembled WGS sequence"/>
</dbReference>
<gene>
    <name evidence="2" type="ORF">QYM36_011704</name>
</gene>
<dbReference type="PANTHER" id="PTHR45749:SF35">
    <property type="entry name" value="AC-LIKE TRANSPOSASE-RELATED"/>
    <property type="match status" value="1"/>
</dbReference>
<dbReference type="EMBL" id="JAVRJZ010000015">
    <property type="protein sequence ID" value="KAK2713096.1"/>
    <property type="molecule type" value="Genomic_DNA"/>
</dbReference>
<protein>
    <recommendedName>
        <fullName evidence="1">DUF4371 domain-containing protein</fullName>
    </recommendedName>
</protein>
<sequence>MHEHLRKNRDNERKVYYLSKDVQNEMIKLLANAVQAKAISLVIAAKYYSIILDCTPDISHTEKMTVIVRFVAIRETTSEIQGHLLGFIPLTETTGASLTEAIVDKLKELELCIDDLRGEGYDNGSNMTGKHSGVQKRIEEINPRGLIPKRVERWESQIDALVPVRYQLGHVHSALMDMYEDRSLKGSTGNNSQVQALAKDVVQAIARRVPKNANPEEVFDFVINNDLKDGASNLSMALRILLTLPVPVACVLDASSHSAYSIL</sequence>
<name>A0AA88L539_ARTSF</name>
<accession>A0AA88L539</accession>
<organism evidence="2 3">
    <name type="scientific">Artemia franciscana</name>
    <name type="common">Brine shrimp</name>
    <name type="synonym">Artemia sanfranciscana</name>
    <dbReference type="NCBI Taxonomy" id="6661"/>
    <lineage>
        <taxon>Eukaryota</taxon>
        <taxon>Metazoa</taxon>
        <taxon>Ecdysozoa</taxon>
        <taxon>Arthropoda</taxon>
        <taxon>Crustacea</taxon>
        <taxon>Branchiopoda</taxon>
        <taxon>Anostraca</taxon>
        <taxon>Artemiidae</taxon>
        <taxon>Artemia</taxon>
    </lineage>
</organism>
<dbReference type="Pfam" id="PF14291">
    <property type="entry name" value="DUF4371"/>
    <property type="match status" value="1"/>
</dbReference>